<evidence type="ECO:0000313" key="2">
    <source>
        <dbReference type="Proteomes" id="UP001153269"/>
    </source>
</evidence>
<gene>
    <name evidence="1" type="ORF">PLEPLA_LOCUS44512</name>
</gene>
<proteinExistence type="predicted"/>
<keyword evidence="2" id="KW-1185">Reference proteome</keyword>
<accession>A0A9N7ZA41</accession>
<evidence type="ECO:0000313" key="1">
    <source>
        <dbReference type="EMBL" id="CAB1456720.1"/>
    </source>
</evidence>
<organism evidence="1 2">
    <name type="scientific">Pleuronectes platessa</name>
    <name type="common">European plaice</name>
    <dbReference type="NCBI Taxonomy" id="8262"/>
    <lineage>
        <taxon>Eukaryota</taxon>
        <taxon>Metazoa</taxon>
        <taxon>Chordata</taxon>
        <taxon>Craniata</taxon>
        <taxon>Vertebrata</taxon>
        <taxon>Euteleostomi</taxon>
        <taxon>Actinopterygii</taxon>
        <taxon>Neopterygii</taxon>
        <taxon>Teleostei</taxon>
        <taxon>Neoteleostei</taxon>
        <taxon>Acanthomorphata</taxon>
        <taxon>Carangaria</taxon>
        <taxon>Pleuronectiformes</taxon>
        <taxon>Pleuronectoidei</taxon>
        <taxon>Pleuronectidae</taxon>
        <taxon>Pleuronectes</taxon>
    </lineage>
</organism>
<dbReference type="AlphaFoldDB" id="A0A9N7ZA41"/>
<reference evidence="1" key="1">
    <citation type="submission" date="2020-03" db="EMBL/GenBank/DDBJ databases">
        <authorList>
            <person name="Weist P."/>
        </authorList>
    </citation>
    <scope>NUCLEOTIDE SEQUENCE</scope>
</reference>
<comment type="caution">
    <text evidence="1">The sequence shown here is derived from an EMBL/GenBank/DDBJ whole genome shotgun (WGS) entry which is preliminary data.</text>
</comment>
<protein>
    <submittedName>
        <fullName evidence="1">Uncharacterized protein</fullName>
    </submittedName>
</protein>
<dbReference type="EMBL" id="CADEAL010004308">
    <property type="protein sequence ID" value="CAB1456720.1"/>
    <property type="molecule type" value="Genomic_DNA"/>
</dbReference>
<dbReference type="Proteomes" id="UP001153269">
    <property type="component" value="Unassembled WGS sequence"/>
</dbReference>
<sequence length="100" mass="11308">MDSHTLHCFVKRDWFDILTAALTCSPETSGSCPFVLRCTGWRRGHGADLNLCPQGCLVHHLCWPRTQSHTLVSLNKLVRQQGLCCIPDEMSEPSLRAFRL</sequence>
<name>A0A9N7ZA41_PLEPL</name>